<name>A0A9D1M754_9BACT</name>
<feature type="non-terminal residue" evidence="1">
    <location>
        <position position="1"/>
    </location>
</feature>
<accession>A0A9D1M754</accession>
<sequence length="80" mass="9651">TLESEVSTDLRIRTTQINFFDTYRFSTPGQPLRGQRIDRYYRLTPEGKFEPERTDRYSVRPYDITELEHTRLYETAETPE</sequence>
<proteinExistence type="predicted"/>
<evidence type="ECO:0000313" key="1">
    <source>
        <dbReference type="EMBL" id="HIU54872.1"/>
    </source>
</evidence>
<dbReference type="EMBL" id="DVNA01000083">
    <property type="protein sequence ID" value="HIU54872.1"/>
    <property type="molecule type" value="Genomic_DNA"/>
</dbReference>
<dbReference type="AlphaFoldDB" id="A0A9D1M754"/>
<reference evidence="1" key="2">
    <citation type="journal article" date="2021" name="PeerJ">
        <title>Extensive microbial diversity within the chicken gut microbiome revealed by metagenomics and culture.</title>
        <authorList>
            <person name="Gilroy R."/>
            <person name="Ravi A."/>
            <person name="Getino M."/>
            <person name="Pursley I."/>
            <person name="Horton D.L."/>
            <person name="Alikhan N.F."/>
            <person name="Baker D."/>
            <person name="Gharbi K."/>
            <person name="Hall N."/>
            <person name="Watson M."/>
            <person name="Adriaenssens E.M."/>
            <person name="Foster-Nyarko E."/>
            <person name="Jarju S."/>
            <person name="Secka A."/>
            <person name="Antonio M."/>
            <person name="Oren A."/>
            <person name="Chaudhuri R.R."/>
            <person name="La Ragione R."/>
            <person name="Hildebrand F."/>
            <person name="Pallen M.J."/>
        </authorList>
    </citation>
    <scope>NUCLEOTIDE SEQUENCE</scope>
    <source>
        <strain evidence="1">CHK158-818</strain>
    </source>
</reference>
<reference evidence="1" key="1">
    <citation type="submission" date="2020-10" db="EMBL/GenBank/DDBJ databases">
        <authorList>
            <person name="Gilroy R."/>
        </authorList>
    </citation>
    <scope>NUCLEOTIDE SEQUENCE</scope>
    <source>
        <strain evidence="1">CHK158-818</strain>
    </source>
</reference>
<gene>
    <name evidence="1" type="ORF">IAB03_03575</name>
</gene>
<dbReference type="Proteomes" id="UP000824112">
    <property type="component" value="Unassembled WGS sequence"/>
</dbReference>
<organism evidence="1 2">
    <name type="scientific">Candidatus Gallibacteroides avistercoris</name>
    <dbReference type="NCBI Taxonomy" id="2840833"/>
    <lineage>
        <taxon>Bacteria</taxon>
        <taxon>Pseudomonadati</taxon>
        <taxon>Bacteroidota</taxon>
        <taxon>Bacteroidia</taxon>
        <taxon>Bacteroidales</taxon>
        <taxon>Bacteroidaceae</taxon>
        <taxon>Bacteroidaceae incertae sedis</taxon>
        <taxon>Candidatus Gallibacteroides</taxon>
    </lineage>
</organism>
<evidence type="ECO:0000313" key="2">
    <source>
        <dbReference type="Proteomes" id="UP000824112"/>
    </source>
</evidence>
<comment type="caution">
    <text evidence="1">The sequence shown here is derived from an EMBL/GenBank/DDBJ whole genome shotgun (WGS) entry which is preliminary data.</text>
</comment>
<protein>
    <submittedName>
        <fullName evidence="1">Uncharacterized protein</fullName>
    </submittedName>
</protein>